<protein>
    <submittedName>
        <fullName evidence="2">Kinase-like protein</fullName>
    </submittedName>
</protein>
<sequence>MGTPVDHLPNPLEESSIQALLQSTGLPACSGVTFPKVAAQYHSIYILSFPAPTLVSSELTVGEDLVLRVSGHHIPKIKTENEVAVITWIRKNTSIPVPEIVAYDSSCDNPIGYEYVLMSRVSGTSLDKVYKNLTKYQMSDIIDELVDVLDQLHSTSWSQIGGLKFGADGTIIPGPVVEETFWHIPDIAKFWGPQETFGNLNIGGPFDSYVGYVSAHINKYLYAIRRHESLAYMRDMLPRLEMFLDALSRDAVELNNVKLRLAHKDLHFGNIMYDSQLGKISAILDWEFSGIVPYTRWNPTRAFMWNAGETEAGHKESAALYAEFVARCQVRNAEILDDAEFSSDKQRHMQMAANFLRAIVEVSPRGQRKEKVGEWKEQLLEHMSAFAV</sequence>
<organism evidence="2 3">
    <name type="scientific">Rickenella mellea</name>
    <dbReference type="NCBI Taxonomy" id="50990"/>
    <lineage>
        <taxon>Eukaryota</taxon>
        <taxon>Fungi</taxon>
        <taxon>Dikarya</taxon>
        <taxon>Basidiomycota</taxon>
        <taxon>Agaricomycotina</taxon>
        <taxon>Agaricomycetes</taxon>
        <taxon>Hymenochaetales</taxon>
        <taxon>Rickenellaceae</taxon>
        <taxon>Rickenella</taxon>
    </lineage>
</organism>
<dbReference type="VEuPathDB" id="FungiDB:BD410DRAFT_807078"/>
<dbReference type="PANTHER" id="PTHR21310:SF13">
    <property type="entry name" value="AMINOGLYCOSIDE PHOSPHOTRANSFERASE DOMAIN-CONTAINING PROTEIN"/>
    <property type="match status" value="1"/>
</dbReference>
<dbReference type="STRING" id="50990.A0A4Y7PQJ9"/>
<dbReference type="InterPro" id="IPR011009">
    <property type="entry name" value="Kinase-like_dom_sf"/>
</dbReference>
<evidence type="ECO:0000313" key="2">
    <source>
        <dbReference type="EMBL" id="TDL17717.1"/>
    </source>
</evidence>
<name>A0A4Y7PQJ9_9AGAM</name>
<evidence type="ECO:0000313" key="3">
    <source>
        <dbReference type="Proteomes" id="UP000294933"/>
    </source>
</evidence>
<dbReference type="Gene3D" id="3.30.200.20">
    <property type="entry name" value="Phosphorylase Kinase, domain 1"/>
    <property type="match status" value="1"/>
</dbReference>
<dbReference type="GO" id="GO:0016301">
    <property type="term" value="F:kinase activity"/>
    <property type="evidence" value="ECO:0007669"/>
    <property type="project" value="UniProtKB-KW"/>
</dbReference>
<keyword evidence="2" id="KW-0418">Kinase</keyword>
<dbReference type="SUPFAM" id="SSF56112">
    <property type="entry name" value="Protein kinase-like (PK-like)"/>
    <property type="match status" value="1"/>
</dbReference>
<feature type="domain" description="Aminoglycoside phosphotransferase" evidence="1">
    <location>
        <begin position="63"/>
        <end position="291"/>
    </location>
</feature>
<evidence type="ECO:0000259" key="1">
    <source>
        <dbReference type="Pfam" id="PF01636"/>
    </source>
</evidence>
<accession>A0A4Y7PQJ9</accession>
<keyword evidence="2" id="KW-0808">Transferase</keyword>
<dbReference type="AlphaFoldDB" id="A0A4Y7PQJ9"/>
<dbReference type="Proteomes" id="UP000294933">
    <property type="component" value="Unassembled WGS sequence"/>
</dbReference>
<dbReference type="Gene3D" id="3.90.1200.10">
    <property type="match status" value="1"/>
</dbReference>
<keyword evidence="3" id="KW-1185">Reference proteome</keyword>
<dbReference type="Pfam" id="PF01636">
    <property type="entry name" value="APH"/>
    <property type="match status" value="1"/>
</dbReference>
<dbReference type="OrthoDB" id="2831558at2759"/>
<gene>
    <name evidence="2" type="ORF">BD410DRAFT_807078</name>
</gene>
<proteinExistence type="predicted"/>
<dbReference type="InterPro" id="IPR051678">
    <property type="entry name" value="AGP_Transferase"/>
</dbReference>
<dbReference type="InterPro" id="IPR002575">
    <property type="entry name" value="Aminoglycoside_PTrfase"/>
</dbReference>
<reference evidence="2 3" key="1">
    <citation type="submission" date="2018-06" db="EMBL/GenBank/DDBJ databases">
        <title>A transcriptomic atlas of mushroom development highlights an independent origin of complex multicellularity.</title>
        <authorList>
            <consortium name="DOE Joint Genome Institute"/>
            <person name="Krizsan K."/>
            <person name="Almasi E."/>
            <person name="Merenyi Z."/>
            <person name="Sahu N."/>
            <person name="Viragh M."/>
            <person name="Koszo T."/>
            <person name="Mondo S."/>
            <person name="Kiss B."/>
            <person name="Balint B."/>
            <person name="Kues U."/>
            <person name="Barry K."/>
            <person name="Hegedus J.C."/>
            <person name="Henrissat B."/>
            <person name="Johnson J."/>
            <person name="Lipzen A."/>
            <person name="Ohm R."/>
            <person name="Nagy I."/>
            <person name="Pangilinan J."/>
            <person name="Yan J."/>
            <person name="Xiong Y."/>
            <person name="Grigoriev I.V."/>
            <person name="Hibbett D.S."/>
            <person name="Nagy L.G."/>
        </authorList>
    </citation>
    <scope>NUCLEOTIDE SEQUENCE [LARGE SCALE GENOMIC DNA]</scope>
    <source>
        <strain evidence="2 3">SZMC22713</strain>
    </source>
</reference>
<dbReference type="EMBL" id="ML170217">
    <property type="protein sequence ID" value="TDL17717.1"/>
    <property type="molecule type" value="Genomic_DNA"/>
</dbReference>
<dbReference type="PANTHER" id="PTHR21310">
    <property type="entry name" value="AMINOGLYCOSIDE PHOSPHOTRANSFERASE-RELATED-RELATED"/>
    <property type="match status" value="1"/>
</dbReference>